<dbReference type="InterPro" id="IPR001623">
    <property type="entry name" value="DnaJ_domain"/>
</dbReference>
<dbReference type="CDD" id="cd06257">
    <property type="entry name" value="DnaJ"/>
    <property type="match status" value="1"/>
</dbReference>
<dbReference type="PRINTS" id="PR00625">
    <property type="entry name" value="JDOMAIN"/>
</dbReference>
<dbReference type="PANTHER" id="PTHR24074">
    <property type="entry name" value="CO-CHAPERONE PROTEIN DJLA"/>
    <property type="match status" value="1"/>
</dbReference>
<organism evidence="3 4">
    <name type="scientific">Riccia sorocarpa</name>
    <dbReference type="NCBI Taxonomy" id="122646"/>
    <lineage>
        <taxon>Eukaryota</taxon>
        <taxon>Viridiplantae</taxon>
        <taxon>Streptophyta</taxon>
        <taxon>Embryophyta</taxon>
        <taxon>Marchantiophyta</taxon>
        <taxon>Marchantiopsida</taxon>
        <taxon>Marchantiidae</taxon>
        <taxon>Marchantiales</taxon>
        <taxon>Ricciaceae</taxon>
        <taxon>Riccia</taxon>
    </lineage>
</organism>
<dbReference type="InterPro" id="IPR050817">
    <property type="entry name" value="DjlA_DnaK_co-chaperone"/>
</dbReference>
<evidence type="ECO:0000256" key="1">
    <source>
        <dbReference type="SAM" id="MobiDB-lite"/>
    </source>
</evidence>
<dbReference type="EMBL" id="JBJQOH010000003">
    <property type="protein sequence ID" value="KAL3693023.1"/>
    <property type="molecule type" value="Genomic_DNA"/>
</dbReference>
<sequence length="184" mass="20482">MAHAIVGYGAQFASSPPTGFGFGSSGRTFSNDPFRRSLRVSKRLHGVEGERQQAQHQPSVEVRASRNLTESPPSPSQDPFSTLGVDESASKSEVKHVYRRLALQYHPDVCRGDHCALMFTQINLAYEKIMDYISSPPEEDDSYDANPDGFYGVGEDAWDEWEEWMGWEGAGICTDYSSHINLSV</sequence>
<gene>
    <name evidence="3" type="ORF">R1sor_006674</name>
</gene>
<dbReference type="Gene3D" id="1.10.287.110">
    <property type="entry name" value="DnaJ domain"/>
    <property type="match status" value="1"/>
</dbReference>
<dbReference type="PROSITE" id="PS50076">
    <property type="entry name" value="DNAJ_2"/>
    <property type="match status" value="1"/>
</dbReference>
<reference evidence="3 4" key="1">
    <citation type="submission" date="2024-09" db="EMBL/GenBank/DDBJ databases">
        <title>Chromosome-scale assembly of Riccia sorocarpa.</title>
        <authorList>
            <person name="Paukszto L."/>
        </authorList>
    </citation>
    <scope>NUCLEOTIDE SEQUENCE [LARGE SCALE GENOMIC DNA]</scope>
    <source>
        <strain evidence="3">LP-2024</strain>
        <tissue evidence="3">Aerial parts of the thallus</tissue>
    </source>
</reference>
<feature type="domain" description="J" evidence="2">
    <location>
        <begin position="78"/>
        <end position="144"/>
    </location>
</feature>
<dbReference type="SUPFAM" id="SSF46565">
    <property type="entry name" value="Chaperone J-domain"/>
    <property type="match status" value="1"/>
</dbReference>
<proteinExistence type="predicted"/>
<accession>A0ABD3HNL2</accession>
<dbReference type="SMART" id="SM00271">
    <property type="entry name" value="DnaJ"/>
    <property type="match status" value="1"/>
</dbReference>
<dbReference type="Pfam" id="PF00226">
    <property type="entry name" value="DnaJ"/>
    <property type="match status" value="1"/>
</dbReference>
<evidence type="ECO:0000313" key="3">
    <source>
        <dbReference type="EMBL" id="KAL3693023.1"/>
    </source>
</evidence>
<comment type="caution">
    <text evidence="3">The sequence shown here is derived from an EMBL/GenBank/DDBJ whole genome shotgun (WGS) entry which is preliminary data.</text>
</comment>
<dbReference type="InterPro" id="IPR036869">
    <property type="entry name" value="J_dom_sf"/>
</dbReference>
<feature type="region of interest" description="Disordered" evidence="1">
    <location>
        <begin position="42"/>
        <end position="86"/>
    </location>
</feature>
<evidence type="ECO:0000313" key="4">
    <source>
        <dbReference type="Proteomes" id="UP001633002"/>
    </source>
</evidence>
<name>A0ABD3HNL2_9MARC</name>
<protein>
    <recommendedName>
        <fullName evidence="2">J domain-containing protein</fullName>
    </recommendedName>
</protein>
<dbReference type="AlphaFoldDB" id="A0ABD3HNL2"/>
<evidence type="ECO:0000259" key="2">
    <source>
        <dbReference type="PROSITE" id="PS50076"/>
    </source>
</evidence>
<dbReference type="Proteomes" id="UP001633002">
    <property type="component" value="Unassembled WGS sequence"/>
</dbReference>
<keyword evidence="4" id="KW-1185">Reference proteome</keyword>